<dbReference type="InParanoid" id="K5WNM0"/>
<feature type="compositionally biased region" description="Polar residues" evidence="1">
    <location>
        <begin position="100"/>
        <end position="110"/>
    </location>
</feature>
<evidence type="ECO:0000313" key="2">
    <source>
        <dbReference type="EMBL" id="EKM76936.1"/>
    </source>
</evidence>
<dbReference type="HOGENOM" id="CLU_064558_0_0_1"/>
<dbReference type="OMA" id="FRRIMAN"/>
<dbReference type="KEGG" id="abp:AGABI1DRAFT130943"/>
<dbReference type="EMBL" id="JH971399">
    <property type="protein sequence ID" value="EKM76936.1"/>
    <property type="molecule type" value="Genomic_DNA"/>
</dbReference>
<evidence type="ECO:0000256" key="1">
    <source>
        <dbReference type="SAM" id="MobiDB-lite"/>
    </source>
</evidence>
<keyword evidence="3" id="KW-1185">Reference proteome</keyword>
<gene>
    <name evidence="2" type="ORF">AGABI1DRAFT_130943</name>
</gene>
<dbReference type="RefSeq" id="XP_007332537.1">
    <property type="nucleotide sequence ID" value="XM_007332475.1"/>
</dbReference>
<accession>K5WNM0</accession>
<name>K5WNM0_AGABU</name>
<organism evidence="2 3">
    <name type="scientific">Agaricus bisporus var. burnettii (strain JB137-S8 / ATCC MYA-4627 / FGSC 10392)</name>
    <name type="common">White button mushroom</name>
    <dbReference type="NCBI Taxonomy" id="597362"/>
    <lineage>
        <taxon>Eukaryota</taxon>
        <taxon>Fungi</taxon>
        <taxon>Dikarya</taxon>
        <taxon>Basidiomycota</taxon>
        <taxon>Agaricomycotina</taxon>
        <taxon>Agaricomycetes</taxon>
        <taxon>Agaricomycetidae</taxon>
        <taxon>Agaricales</taxon>
        <taxon>Agaricineae</taxon>
        <taxon>Agaricaceae</taxon>
        <taxon>Agaricus</taxon>
    </lineage>
</organism>
<dbReference type="Proteomes" id="UP000008493">
    <property type="component" value="Unassembled WGS sequence"/>
</dbReference>
<feature type="region of interest" description="Disordered" evidence="1">
    <location>
        <begin position="279"/>
        <end position="301"/>
    </location>
</feature>
<sequence length="301" mass="34619">MSSPTTPVSRRTWPESHRPLNSSPLVSPSPCRRKESLFEHRRSQFKSQTPTTTSSLFRNPSLPPSLSSSRTRLTTPSTTRTRPLSHIGSSGRTTRCLPGFNSTTPPSIGTYSPFKHPEDPQKQLLRERLKAKCLDRVEKARARAVKKRRYTGYSDRSSDGFDADEEEDKMDEEDEEDDDAIMGDEVLFFSPSFEWWLMNRKIDHQFRLSYAQEVGSSFDPDIEDVNEWENLIQDNRQQNVLPEENIDDFDDDELEAYAEECARQAALDEWADIPEEDLFQLPSDLDDTLEDSKARDDMDVS</sequence>
<evidence type="ECO:0000313" key="3">
    <source>
        <dbReference type="Proteomes" id="UP000008493"/>
    </source>
</evidence>
<dbReference type="AlphaFoldDB" id="K5WNM0"/>
<feature type="compositionally biased region" description="Basic and acidic residues" evidence="1">
    <location>
        <begin position="290"/>
        <end position="301"/>
    </location>
</feature>
<reference evidence="3" key="1">
    <citation type="journal article" date="2012" name="Proc. Natl. Acad. Sci. U.S.A.">
        <title>Genome sequence of the button mushroom Agaricus bisporus reveals mechanisms governing adaptation to a humic-rich ecological niche.</title>
        <authorList>
            <person name="Morin E."/>
            <person name="Kohler A."/>
            <person name="Baker A.R."/>
            <person name="Foulongne-Oriol M."/>
            <person name="Lombard V."/>
            <person name="Nagy L.G."/>
            <person name="Ohm R.A."/>
            <person name="Patyshakuliyeva A."/>
            <person name="Brun A."/>
            <person name="Aerts A.L."/>
            <person name="Bailey A.M."/>
            <person name="Billette C."/>
            <person name="Coutinho P.M."/>
            <person name="Deakin G."/>
            <person name="Doddapaneni H."/>
            <person name="Floudas D."/>
            <person name="Grimwood J."/>
            <person name="Hilden K."/>
            <person name="Kuees U."/>
            <person name="LaButti K.M."/>
            <person name="Lapidus A."/>
            <person name="Lindquist E.A."/>
            <person name="Lucas S.M."/>
            <person name="Murat C."/>
            <person name="Riley R.W."/>
            <person name="Salamov A.A."/>
            <person name="Schmutz J."/>
            <person name="Subramanian V."/>
            <person name="Woesten H.A.B."/>
            <person name="Xu J."/>
            <person name="Eastwood D.C."/>
            <person name="Foster G.D."/>
            <person name="Sonnenberg A.S."/>
            <person name="Cullen D."/>
            <person name="de Vries R.P."/>
            <person name="Lundell T."/>
            <person name="Hibbett D.S."/>
            <person name="Henrissat B."/>
            <person name="Burton K.S."/>
            <person name="Kerrigan R.W."/>
            <person name="Challen M.P."/>
            <person name="Grigoriev I.V."/>
            <person name="Martin F."/>
        </authorList>
    </citation>
    <scope>NUCLEOTIDE SEQUENCE [LARGE SCALE GENOMIC DNA]</scope>
    <source>
        <strain evidence="3">JB137-S8 / ATCC MYA-4627 / FGSC 10392</strain>
    </source>
</reference>
<proteinExistence type="predicted"/>
<feature type="compositionally biased region" description="Low complexity" evidence="1">
    <location>
        <begin position="19"/>
        <end position="30"/>
    </location>
</feature>
<feature type="compositionally biased region" description="Acidic residues" evidence="1">
    <location>
        <begin position="279"/>
        <end position="289"/>
    </location>
</feature>
<protein>
    <submittedName>
        <fullName evidence="2">Uncharacterized protein</fullName>
    </submittedName>
</protein>
<feature type="compositionally biased region" description="Basic and acidic residues" evidence="1">
    <location>
        <begin position="32"/>
        <end position="42"/>
    </location>
</feature>
<dbReference type="GeneID" id="18827335"/>
<dbReference type="eggNOG" id="ENOG502R14T">
    <property type="taxonomic scope" value="Eukaryota"/>
</dbReference>
<feature type="region of interest" description="Disordered" evidence="1">
    <location>
        <begin position="147"/>
        <end position="179"/>
    </location>
</feature>
<feature type="compositionally biased region" description="Low complexity" evidence="1">
    <location>
        <begin position="54"/>
        <end position="85"/>
    </location>
</feature>
<dbReference type="OrthoDB" id="3268127at2759"/>
<feature type="compositionally biased region" description="Acidic residues" evidence="1">
    <location>
        <begin position="161"/>
        <end position="179"/>
    </location>
</feature>
<feature type="region of interest" description="Disordered" evidence="1">
    <location>
        <begin position="1"/>
        <end position="118"/>
    </location>
</feature>